<dbReference type="EMBL" id="BHYL01000027">
    <property type="protein sequence ID" value="GCD18765.1"/>
    <property type="molecule type" value="Genomic_DNA"/>
</dbReference>
<keyword evidence="2" id="KW-1185">Reference proteome</keyword>
<dbReference type="Proteomes" id="UP000288246">
    <property type="component" value="Unassembled WGS sequence"/>
</dbReference>
<dbReference type="AlphaFoldDB" id="A0A401UVQ1"/>
<protein>
    <submittedName>
        <fullName evidence="1">Uncharacterized protein</fullName>
    </submittedName>
</protein>
<gene>
    <name evidence="1" type="ORF">CTKZ_03270</name>
</gene>
<evidence type="ECO:0000313" key="1">
    <source>
        <dbReference type="EMBL" id="GCD18765.1"/>
    </source>
</evidence>
<evidence type="ECO:0000313" key="2">
    <source>
        <dbReference type="Proteomes" id="UP000288246"/>
    </source>
</evidence>
<organism evidence="1 2">
    <name type="scientific">Cellulomonas algicola</name>
    <dbReference type="NCBI Taxonomy" id="2071633"/>
    <lineage>
        <taxon>Bacteria</taxon>
        <taxon>Bacillati</taxon>
        <taxon>Actinomycetota</taxon>
        <taxon>Actinomycetes</taxon>
        <taxon>Micrococcales</taxon>
        <taxon>Cellulomonadaceae</taxon>
        <taxon>Cellulomonas</taxon>
    </lineage>
</organism>
<name>A0A401UVQ1_9CELL</name>
<comment type="caution">
    <text evidence="1">The sequence shown here is derived from an EMBL/GenBank/DDBJ whole genome shotgun (WGS) entry which is preliminary data.</text>
</comment>
<proteinExistence type="predicted"/>
<sequence length="144" mass="15368">MVVTAVLAAVTTTVATGCSSVDRRAVRDAQLDGAVVEAVVRDAVERDTGAEPEQIVEAVEQELSNQGQVRWWERSSTGGGSAAWQLLVVGSAEEQGVIGYESVFANLCVEITLEYTTREVRLTDVDCPEEADAPRDGIDADLAQ</sequence>
<accession>A0A401UVQ1</accession>
<reference evidence="1 2" key="1">
    <citation type="submission" date="2018-11" db="EMBL/GenBank/DDBJ databases">
        <title>Draft genome sequence of Cellulomonas takizawaensis strain TKZ-21.</title>
        <authorList>
            <person name="Yamamura H."/>
            <person name="Hayashi T."/>
            <person name="Hamada M."/>
            <person name="Serisawa Y."/>
            <person name="Matsuyama K."/>
            <person name="Nakagawa Y."/>
            <person name="Otoguro M."/>
            <person name="Yanagida F."/>
            <person name="Hayakawa M."/>
        </authorList>
    </citation>
    <scope>NUCLEOTIDE SEQUENCE [LARGE SCALE GENOMIC DNA]</scope>
    <source>
        <strain evidence="1 2">TKZ-21</strain>
    </source>
</reference>